<dbReference type="Proteomes" id="UP000035681">
    <property type="component" value="Unplaced"/>
</dbReference>
<evidence type="ECO:0000256" key="8">
    <source>
        <dbReference type="RuleBase" id="RU079119"/>
    </source>
</evidence>
<feature type="domain" description="Palmitoyltransferase DHHC" evidence="9">
    <location>
        <begin position="385"/>
        <end position="527"/>
    </location>
</feature>
<dbReference type="WBParaSite" id="SSTP_0000291700.1">
    <property type="protein sequence ID" value="SSTP_0000291700.1"/>
    <property type="gene ID" value="SSTP_0000291700"/>
</dbReference>
<dbReference type="WBParaSite" id="TCONS_00001977.p1">
    <property type="protein sequence ID" value="TCONS_00001977.p1"/>
    <property type="gene ID" value="XLOC_001884"/>
</dbReference>
<dbReference type="SMART" id="SM00248">
    <property type="entry name" value="ANK"/>
    <property type="match status" value="3"/>
</dbReference>
<evidence type="ECO:0000313" key="10">
    <source>
        <dbReference type="Proteomes" id="UP000035681"/>
    </source>
</evidence>
<dbReference type="PANTHER" id="PTHR24161:SF85">
    <property type="entry name" value="PALMITOYLTRANSFERASE HIP14"/>
    <property type="match status" value="1"/>
</dbReference>
<dbReference type="PROSITE" id="PS50216">
    <property type="entry name" value="DHHC"/>
    <property type="match status" value="1"/>
</dbReference>
<dbReference type="SUPFAM" id="SSF48403">
    <property type="entry name" value="Ankyrin repeat"/>
    <property type="match status" value="1"/>
</dbReference>
<dbReference type="STRING" id="6248.A0A0K0E0A3"/>
<reference evidence="11" key="1">
    <citation type="submission" date="2015-08" db="UniProtKB">
        <authorList>
            <consortium name="WormBaseParasite"/>
        </authorList>
    </citation>
    <scope>IDENTIFICATION</scope>
</reference>
<comment type="catalytic activity">
    <reaction evidence="8">
        <text>L-cysteinyl-[protein] + hexadecanoyl-CoA = S-hexadecanoyl-L-cysteinyl-[protein] + CoA</text>
        <dbReference type="Rhea" id="RHEA:36683"/>
        <dbReference type="Rhea" id="RHEA-COMP:10131"/>
        <dbReference type="Rhea" id="RHEA-COMP:11032"/>
        <dbReference type="ChEBI" id="CHEBI:29950"/>
        <dbReference type="ChEBI" id="CHEBI:57287"/>
        <dbReference type="ChEBI" id="CHEBI:57379"/>
        <dbReference type="ChEBI" id="CHEBI:74151"/>
        <dbReference type="EC" id="2.3.1.225"/>
    </reaction>
</comment>
<dbReference type="InterPro" id="IPR001594">
    <property type="entry name" value="Palmitoyltrfase_DHHC"/>
</dbReference>
<proteinExistence type="inferred from homology"/>
<dbReference type="Pfam" id="PF12796">
    <property type="entry name" value="Ank_2"/>
    <property type="match status" value="1"/>
</dbReference>
<comment type="similarity">
    <text evidence="8">Belongs to the DHHC palmitoyltransferase family.</text>
</comment>
<dbReference type="EC" id="2.3.1.225" evidence="8"/>
<keyword evidence="2 8" id="KW-0812">Transmembrane</keyword>
<keyword evidence="8" id="KW-0808">Transferase</keyword>
<dbReference type="InterPro" id="IPR036770">
    <property type="entry name" value="Ankyrin_rpt-contain_sf"/>
</dbReference>
<keyword evidence="3" id="KW-0677">Repeat</keyword>
<name>A0A0K0E0A3_STRER</name>
<dbReference type="PROSITE" id="PS50297">
    <property type="entry name" value="ANK_REP_REGION"/>
    <property type="match status" value="2"/>
</dbReference>
<evidence type="ECO:0000256" key="7">
    <source>
        <dbReference type="PROSITE-ProRule" id="PRU00023"/>
    </source>
</evidence>
<feature type="repeat" description="ANK" evidence="7">
    <location>
        <begin position="141"/>
        <end position="173"/>
    </location>
</feature>
<dbReference type="GO" id="GO:0016020">
    <property type="term" value="C:membrane"/>
    <property type="evidence" value="ECO:0007669"/>
    <property type="project" value="UniProtKB-SubCell"/>
</dbReference>
<keyword evidence="4 8" id="KW-1133">Transmembrane helix</keyword>
<keyword evidence="6 8" id="KW-0472">Membrane</keyword>
<dbReference type="GO" id="GO:0019706">
    <property type="term" value="F:protein-cysteine S-palmitoyltransferase activity"/>
    <property type="evidence" value="ECO:0007669"/>
    <property type="project" value="UniProtKB-EC"/>
</dbReference>
<keyword evidence="10" id="KW-1185">Reference proteome</keyword>
<dbReference type="Gene3D" id="1.25.40.20">
    <property type="entry name" value="Ankyrin repeat-containing domain"/>
    <property type="match status" value="1"/>
</dbReference>
<evidence type="ECO:0000256" key="2">
    <source>
        <dbReference type="ARBA" id="ARBA00022692"/>
    </source>
</evidence>
<feature type="transmembrane region" description="Helical" evidence="8">
    <location>
        <begin position="292"/>
        <end position="308"/>
    </location>
</feature>
<dbReference type="Pfam" id="PF01529">
    <property type="entry name" value="DHHC"/>
    <property type="match status" value="1"/>
</dbReference>
<comment type="subcellular location">
    <subcellularLocation>
        <location evidence="1">Membrane</location>
        <topology evidence="1">Multi-pass membrane protein</topology>
    </subcellularLocation>
</comment>
<protein>
    <recommendedName>
        <fullName evidence="8">Palmitoyltransferase</fullName>
        <ecNumber evidence="8">2.3.1.225</ecNumber>
    </recommendedName>
</protein>
<evidence type="ECO:0000256" key="1">
    <source>
        <dbReference type="ARBA" id="ARBA00004141"/>
    </source>
</evidence>
<feature type="transmembrane region" description="Helical" evidence="8">
    <location>
        <begin position="251"/>
        <end position="272"/>
    </location>
</feature>
<sequence>MNDEGKKQEMVENYFQQMMDGGHDFGDAEDEHEEGAGAIPLEVLEEIRDKKSKGMFVSGWENDEEDIIPKNMKDPVEQFLTAAEEGDLEKIKEKLQKDEALKFSKDQDGYTAMHRAAYNKHTDVVRYLLQAGANPEARTNEGWTVLHSAAYWGNYDAVGIFISYGMDVNVTSNGNLTPLHCALNSEAEVEDQYTTIRYLLEAPGVDVGIVSSGGESALQIGLKQRECIRNLFQKFQMSFIFMKEWIFKNGYFILHYIGIILATIFIISITFINLRYTCFYVYGNEYCHTQDYIAVFLLFQILFNLFLFQRTLKNNHVTYWTLKSSSFFTDDIASAYTNAPPVPSYITKCQLDSRQKELLEKIDQNSIDIGEDDHYYYEAHGLKSKNPTKYCMACRCVAPRRAHHCPICDICILRKDHHCFFTGGCIGLANQRYFMIFCLWGGLGALYGLTFTVAYMNKFVAPAFPYGFVYWLSPVALVRWLIGYETFSNVCIGTFFTITLSVVFGALGFFGAQCFYTYHGFTMYDYHEGRLRNHIESDGDTLLERIRLVFGKHWYLNIIFPLFWERNEITPKTARNIFLSVAKDL</sequence>
<evidence type="ECO:0000256" key="6">
    <source>
        <dbReference type="ARBA" id="ARBA00023136"/>
    </source>
</evidence>
<dbReference type="PANTHER" id="PTHR24161">
    <property type="entry name" value="ANK_REP_REGION DOMAIN-CONTAINING PROTEIN-RELATED"/>
    <property type="match status" value="1"/>
</dbReference>
<keyword evidence="5 7" id="KW-0040">ANK repeat</keyword>
<feature type="transmembrane region" description="Helical" evidence="8">
    <location>
        <begin position="494"/>
        <end position="518"/>
    </location>
</feature>
<keyword evidence="8" id="KW-0012">Acyltransferase</keyword>
<organism evidence="11">
    <name type="scientific">Strongyloides stercoralis</name>
    <name type="common">Threadworm</name>
    <dbReference type="NCBI Taxonomy" id="6248"/>
    <lineage>
        <taxon>Eukaryota</taxon>
        <taxon>Metazoa</taxon>
        <taxon>Ecdysozoa</taxon>
        <taxon>Nematoda</taxon>
        <taxon>Chromadorea</taxon>
        <taxon>Rhabditida</taxon>
        <taxon>Tylenchina</taxon>
        <taxon>Panagrolaimomorpha</taxon>
        <taxon>Strongyloidoidea</taxon>
        <taxon>Strongyloididae</taxon>
        <taxon>Strongyloides</taxon>
    </lineage>
</organism>
<evidence type="ECO:0000256" key="5">
    <source>
        <dbReference type="ARBA" id="ARBA00023043"/>
    </source>
</evidence>
<evidence type="ECO:0000256" key="3">
    <source>
        <dbReference type="ARBA" id="ARBA00022737"/>
    </source>
</evidence>
<accession>A0A0K0E0A3</accession>
<evidence type="ECO:0000259" key="9">
    <source>
        <dbReference type="Pfam" id="PF01529"/>
    </source>
</evidence>
<feature type="repeat" description="ANK" evidence="7">
    <location>
        <begin position="108"/>
        <end position="140"/>
    </location>
</feature>
<comment type="domain">
    <text evidence="8">The DHHC domain is required for palmitoyltransferase activity.</text>
</comment>
<evidence type="ECO:0000256" key="4">
    <source>
        <dbReference type="ARBA" id="ARBA00022989"/>
    </source>
</evidence>
<dbReference type="AlphaFoldDB" id="A0A0K0E0A3"/>
<feature type="transmembrane region" description="Helical" evidence="8">
    <location>
        <begin position="463"/>
        <end position="482"/>
    </location>
</feature>
<dbReference type="PROSITE" id="PS50088">
    <property type="entry name" value="ANK_REPEAT"/>
    <property type="match status" value="2"/>
</dbReference>
<dbReference type="InterPro" id="IPR002110">
    <property type="entry name" value="Ankyrin_rpt"/>
</dbReference>
<feature type="transmembrane region" description="Helical" evidence="8">
    <location>
        <begin position="433"/>
        <end position="457"/>
    </location>
</feature>
<evidence type="ECO:0000313" key="11">
    <source>
        <dbReference type="WBParaSite" id="SSTP_0000291700.1"/>
    </source>
</evidence>